<sequence>MYYLHMKSKQIYHIILIYKLNNIFQSLYHICNPSIFHLIVIGSLIQIITIKNNKIQYLTFILISCILYLY</sequence>
<dbReference type="STRING" id="272562.CA_C2292"/>
<dbReference type="AlphaFoldDB" id="Q97GS3"/>
<evidence type="ECO:0000313" key="3">
    <source>
        <dbReference type="Proteomes" id="UP000000814"/>
    </source>
</evidence>
<dbReference type="HOGENOM" id="CLU_2750518_0_0_9"/>
<organism evidence="2 3">
    <name type="scientific">Clostridium acetobutylicum (strain ATCC 824 / DSM 792 / JCM 1419 / IAM 19013 / LMG 5710 / NBRC 13948 / NRRL B-527 / VKM B-1787 / 2291 / W)</name>
    <dbReference type="NCBI Taxonomy" id="272562"/>
    <lineage>
        <taxon>Bacteria</taxon>
        <taxon>Bacillati</taxon>
        <taxon>Bacillota</taxon>
        <taxon>Clostridia</taxon>
        <taxon>Eubacteriales</taxon>
        <taxon>Clostridiaceae</taxon>
        <taxon>Clostridium</taxon>
    </lineage>
</organism>
<name>Q97GS3_CLOAB</name>
<dbReference type="Proteomes" id="UP000000814">
    <property type="component" value="Chromosome"/>
</dbReference>
<keyword evidence="3" id="KW-1185">Reference proteome</keyword>
<dbReference type="EMBL" id="AE001437">
    <property type="protein sequence ID" value="AAK80249.1"/>
    <property type="molecule type" value="Genomic_DNA"/>
</dbReference>
<keyword evidence="1" id="KW-1133">Transmembrane helix</keyword>
<evidence type="ECO:0000256" key="1">
    <source>
        <dbReference type="SAM" id="Phobius"/>
    </source>
</evidence>
<evidence type="ECO:0000313" key="2">
    <source>
        <dbReference type="EMBL" id="AAK80249.1"/>
    </source>
</evidence>
<accession>Q97GS3</accession>
<proteinExistence type="predicted"/>
<gene>
    <name evidence="2" type="ordered locus">CA_C2292</name>
</gene>
<dbReference type="KEGG" id="cac:CA_C2292"/>
<protein>
    <submittedName>
        <fullName evidence="2">Predicted membrane protein</fullName>
    </submittedName>
</protein>
<dbReference type="PIR" id="F97182">
    <property type="entry name" value="F97182"/>
</dbReference>
<reference evidence="2 3" key="1">
    <citation type="journal article" date="2001" name="J. Bacteriol.">
        <title>Genome sequence and comparative analysis of the solvent-producing bacterium Clostridium acetobutylicum.</title>
        <authorList>
            <person name="Nolling J."/>
            <person name="Breton G."/>
            <person name="Omelchenko M.V."/>
            <person name="Makarova K.S."/>
            <person name="Zeng Q."/>
            <person name="Gibson R."/>
            <person name="Lee H.M."/>
            <person name="Dubois J."/>
            <person name="Qiu D."/>
            <person name="Hitti J."/>
            <person name="Wolf Y.I."/>
            <person name="Tatusov R.L."/>
            <person name="Sabathe F."/>
            <person name="Doucette-Stamm L."/>
            <person name="Soucaille P."/>
            <person name="Daly M.J."/>
            <person name="Bennett G.N."/>
            <person name="Koonin E.V."/>
            <person name="Smith D.R."/>
        </authorList>
    </citation>
    <scope>NUCLEOTIDE SEQUENCE [LARGE SCALE GENOMIC DNA]</scope>
    <source>
        <strain evidence="3">ATCC 824 / DSM 792 / JCM 1419 / LMG 5710 / VKM B-1787</strain>
    </source>
</reference>
<keyword evidence="1" id="KW-0812">Transmembrane</keyword>
<keyword evidence="1" id="KW-0472">Membrane</keyword>
<feature type="transmembrane region" description="Helical" evidence="1">
    <location>
        <begin position="27"/>
        <end position="48"/>
    </location>
</feature>